<feature type="region of interest" description="Disordered" evidence="1">
    <location>
        <begin position="1"/>
        <end position="23"/>
    </location>
</feature>
<sequence length="103" mass="11303">MDGRGRVSESSGSARKQSNVRSAVCGKSNRDFRLLFHTSCVEASSVHVLPGAQEQHHLVVTNIQALSFGTLYPQPPPPSPMMQGKSNLRKSEEILRISFPSVR</sequence>
<proteinExistence type="predicted"/>
<evidence type="ECO:0000256" key="1">
    <source>
        <dbReference type="SAM" id="MobiDB-lite"/>
    </source>
</evidence>
<dbReference type="AlphaFoldDB" id="A0A8D8PMC7"/>
<feature type="compositionally biased region" description="Polar residues" evidence="1">
    <location>
        <begin position="8"/>
        <end position="21"/>
    </location>
</feature>
<reference evidence="2" key="1">
    <citation type="submission" date="2021-05" db="EMBL/GenBank/DDBJ databases">
        <authorList>
            <person name="Alioto T."/>
            <person name="Alioto T."/>
            <person name="Gomez Garrido J."/>
        </authorList>
    </citation>
    <scope>NUCLEOTIDE SEQUENCE</scope>
</reference>
<dbReference type="EMBL" id="HBUF01006152">
    <property type="protein sequence ID" value="CAG6607014.1"/>
    <property type="molecule type" value="Transcribed_RNA"/>
</dbReference>
<protein>
    <submittedName>
        <fullName evidence="2">Uncharacterized protein</fullName>
    </submittedName>
</protein>
<feature type="region of interest" description="Disordered" evidence="1">
    <location>
        <begin position="71"/>
        <end position="90"/>
    </location>
</feature>
<accession>A0A8D8PMC7</accession>
<organism evidence="2">
    <name type="scientific">Cacopsylla melanoneura</name>
    <dbReference type="NCBI Taxonomy" id="428564"/>
    <lineage>
        <taxon>Eukaryota</taxon>
        <taxon>Metazoa</taxon>
        <taxon>Ecdysozoa</taxon>
        <taxon>Arthropoda</taxon>
        <taxon>Hexapoda</taxon>
        <taxon>Insecta</taxon>
        <taxon>Pterygota</taxon>
        <taxon>Neoptera</taxon>
        <taxon>Paraneoptera</taxon>
        <taxon>Hemiptera</taxon>
        <taxon>Sternorrhyncha</taxon>
        <taxon>Psylloidea</taxon>
        <taxon>Psyllidae</taxon>
        <taxon>Psyllinae</taxon>
        <taxon>Cacopsylla</taxon>
    </lineage>
</organism>
<evidence type="ECO:0000313" key="2">
    <source>
        <dbReference type="EMBL" id="CAG6607014.1"/>
    </source>
</evidence>
<name>A0A8D8PMC7_9HEMI</name>
<dbReference type="EMBL" id="HBUF01006153">
    <property type="protein sequence ID" value="CAG6607016.1"/>
    <property type="molecule type" value="Transcribed_RNA"/>
</dbReference>